<reference evidence="1" key="2">
    <citation type="journal article" date="2022" name="Nat. Biotechnol.">
        <title>Carbon-negative production of acetone and isopropanol by gas fermentation at industrial pilot scale.</title>
        <authorList>
            <person name="Liew F.E."/>
            <person name="Nogle R."/>
            <person name="Abdalla T."/>
            <person name="Rasor B.J."/>
            <person name="Canter C."/>
            <person name="Jensen R.O."/>
            <person name="Wang L."/>
            <person name="Strutz J."/>
            <person name="Chirania P."/>
            <person name="De Tissera S."/>
            <person name="Mueller A.P."/>
            <person name="Ruan Z."/>
            <person name="Gao A."/>
            <person name="Tran L."/>
            <person name="Engle N.L."/>
            <person name="Bromley J.C."/>
            <person name="Daniell J."/>
            <person name="Conrado R."/>
            <person name="Tschaplinski T.J."/>
            <person name="Giannone R.J."/>
            <person name="Hettich R.L."/>
            <person name="Karim A.S."/>
            <person name="Simpson S.D."/>
            <person name="Brown S.D."/>
            <person name="Leang C."/>
            <person name="Jewett M.C."/>
            <person name="Kopke M."/>
        </authorList>
    </citation>
    <scope>NUCLEOTIDE SEQUENCE</scope>
    <source>
        <strain evidence="1">DJ015</strain>
    </source>
</reference>
<proteinExistence type="predicted"/>
<protein>
    <submittedName>
        <fullName evidence="1">ROK family protein</fullName>
    </submittedName>
</protein>
<comment type="caution">
    <text evidence="1">The sequence shown here is derived from an EMBL/GenBank/DDBJ whole genome shotgun (WGS) entry which is preliminary data.</text>
</comment>
<evidence type="ECO:0000313" key="1">
    <source>
        <dbReference type="EMBL" id="MBC2477991.1"/>
    </source>
</evidence>
<evidence type="ECO:0000313" key="2">
    <source>
        <dbReference type="Proteomes" id="UP001194098"/>
    </source>
</evidence>
<feature type="non-terminal residue" evidence="1">
    <location>
        <position position="1"/>
    </location>
</feature>
<dbReference type="AlphaFoldDB" id="A0AAW3WGU6"/>
<gene>
    <name evidence="1" type="ORF">HGI39_25620</name>
</gene>
<dbReference type="Proteomes" id="UP001194098">
    <property type="component" value="Unassembled WGS sequence"/>
</dbReference>
<name>A0AAW3WGU6_CLOBE</name>
<dbReference type="EMBL" id="JABAGV010000167">
    <property type="protein sequence ID" value="MBC2477991.1"/>
    <property type="molecule type" value="Genomic_DNA"/>
</dbReference>
<reference evidence="1" key="1">
    <citation type="submission" date="2020-04" db="EMBL/GenBank/DDBJ databases">
        <authorList>
            <person name="Brown S."/>
        </authorList>
    </citation>
    <scope>NUCLEOTIDE SEQUENCE</scope>
    <source>
        <strain evidence="1">DJ015</strain>
    </source>
</reference>
<organism evidence="1 2">
    <name type="scientific">Clostridium beijerinckii</name>
    <name type="common">Clostridium MP</name>
    <dbReference type="NCBI Taxonomy" id="1520"/>
    <lineage>
        <taxon>Bacteria</taxon>
        <taxon>Bacillati</taxon>
        <taxon>Bacillota</taxon>
        <taxon>Clostridia</taxon>
        <taxon>Eubacteriales</taxon>
        <taxon>Clostridiaceae</taxon>
        <taxon>Clostridium</taxon>
    </lineage>
</organism>
<accession>A0AAW3WGU6</accession>
<sequence length="32" mass="3702">LEGTIKPFLKKCEFGNDANKLGALYNYLQRQE</sequence>